<gene>
    <name evidence="1" type="ORF">LIER_42508</name>
</gene>
<evidence type="ECO:0000313" key="2">
    <source>
        <dbReference type="Proteomes" id="UP001454036"/>
    </source>
</evidence>
<accession>A0AAV3RUG0</accession>
<dbReference type="AlphaFoldDB" id="A0AAV3RUG0"/>
<dbReference type="EMBL" id="BAABME010029738">
    <property type="protein sequence ID" value="GAA0184069.1"/>
    <property type="molecule type" value="Genomic_DNA"/>
</dbReference>
<sequence length="75" mass="7963">MKNVEQAIGFLDSSIFNVVRSPLVVATPNKSSDVTVGKNVKLLGNGIPKRVVVHGVSISMTPDEIVFSVPLGPDF</sequence>
<name>A0AAV3RUG0_LITER</name>
<reference evidence="1 2" key="1">
    <citation type="submission" date="2024-01" db="EMBL/GenBank/DDBJ databases">
        <title>The complete chloroplast genome sequence of Lithospermum erythrorhizon: insights into the phylogenetic relationship among Boraginaceae species and the maternal lineages of purple gromwells.</title>
        <authorList>
            <person name="Okada T."/>
            <person name="Watanabe K."/>
        </authorList>
    </citation>
    <scope>NUCLEOTIDE SEQUENCE [LARGE SCALE GENOMIC DNA]</scope>
</reference>
<proteinExistence type="predicted"/>
<evidence type="ECO:0000313" key="1">
    <source>
        <dbReference type="EMBL" id="GAA0184069.1"/>
    </source>
</evidence>
<comment type="caution">
    <text evidence="1">The sequence shown here is derived from an EMBL/GenBank/DDBJ whole genome shotgun (WGS) entry which is preliminary data.</text>
</comment>
<organism evidence="1 2">
    <name type="scientific">Lithospermum erythrorhizon</name>
    <name type="common">Purple gromwell</name>
    <name type="synonym">Lithospermum officinale var. erythrorhizon</name>
    <dbReference type="NCBI Taxonomy" id="34254"/>
    <lineage>
        <taxon>Eukaryota</taxon>
        <taxon>Viridiplantae</taxon>
        <taxon>Streptophyta</taxon>
        <taxon>Embryophyta</taxon>
        <taxon>Tracheophyta</taxon>
        <taxon>Spermatophyta</taxon>
        <taxon>Magnoliopsida</taxon>
        <taxon>eudicotyledons</taxon>
        <taxon>Gunneridae</taxon>
        <taxon>Pentapetalae</taxon>
        <taxon>asterids</taxon>
        <taxon>lamiids</taxon>
        <taxon>Boraginales</taxon>
        <taxon>Boraginaceae</taxon>
        <taxon>Boraginoideae</taxon>
        <taxon>Lithospermeae</taxon>
        <taxon>Lithospermum</taxon>
    </lineage>
</organism>
<protein>
    <submittedName>
        <fullName evidence="1">Uncharacterized protein</fullName>
    </submittedName>
</protein>
<dbReference type="Proteomes" id="UP001454036">
    <property type="component" value="Unassembled WGS sequence"/>
</dbReference>
<keyword evidence="2" id="KW-1185">Reference proteome</keyword>